<dbReference type="InterPro" id="IPR006149">
    <property type="entry name" value="EB_dom"/>
</dbReference>
<dbReference type="InterPro" id="IPR028150">
    <property type="entry name" value="Lustrin_cystein"/>
</dbReference>
<feature type="domain" description="BPTI/Kunitz inhibitor" evidence="3">
    <location>
        <begin position="4986"/>
        <end position="5036"/>
    </location>
</feature>
<dbReference type="InterPro" id="IPR002223">
    <property type="entry name" value="Kunitz_BPTI"/>
</dbReference>
<dbReference type="CDD" id="cd00109">
    <property type="entry name" value="Kunitz-type"/>
    <property type="match status" value="15"/>
</dbReference>
<feature type="domain" description="BPTI/Kunitz inhibitor" evidence="3">
    <location>
        <begin position="3076"/>
        <end position="3128"/>
    </location>
</feature>
<feature type="domain" description="BPTI/Kunitz inhibitor" evidence="3">
    <location>
        <begin position="571"/>
        <end position="621"/>
    </location>
</feature>
<feature type="chain" id="PRO_5043135280" evidence="2">
    <location>
        <begin position="30"/>
        <end position="5958"/>
    </location>
</feature>
<dbReference type="InterPro" id="IPR006150">
    <property type="entry name" value="Cys_repeat_1"/>
</dbReference>
<evidence type="ECO:0000256" key="2">
    <source>
        <dbReference type="SAM" id="SignalP"/>
    </source>
</evidence>
<sequence length="5958" mass="649579">MLVQCYLDHPKLKLLSLYVLLLQIQFIQSQQTDLSLQYRDNFSAKPVFPLAFSDSASASKCHVGEPCAYCTHRQSEGDGCSTETHVPILYCDPFTQEIQMNYTSFLLCNSFGRLELARCTPKTYFEEGHGCVSPLKRLQRQNAITEIFYLSKLSNHLRINYFIKGMYCSGGLCACLSTYILREGYCYEKVNPNQPGCTYDIQCSAVWPGARCLLETGVGTCRCQDTHVARETRDGWICVSLRDYSTGSTPPFYFVCPLPEGAGFKLALSDPESGTYPVSCTTGSSATAESIIGRQGGGACIWPSTGEFIGDIYDCIATSPHVTLAEKFPDSHYAPTADGVCCPNRAFTCIQPQITGPNPTEPRWWYNSVTGTCQQFLWDPTASLSAYHSANNFQTIGHCESYCRDTCTRGSPQYTLASKINSERPLTGCSTSSGCANEYQCTNIGSQNLCCPTPSVVCSALGGRPFDLHPRSEIYHAGFQTLTGKESTRFYYDPTVGKCTDFTYKGAGGNFNNFLSRHECELFCSRLQCDRGTPLKIGEDAQRCQNNAGCPSTHECKTDQGVCCPRKQTICSQPLRIGDCTENVKRYWYNAKTRQCQMFEFSGCQGNDNNFETVLDCQSFCKNAIPEPRCAQGQAYRDTSGNFVQCGHSPKSCPQNYECYYDGNLWGCCPTKAFTCSQSADSGVQCGAGSSFKYFYNVQTQTCESFQFNGCDGNSNNFPTRDACEQYCGVGGCPNGGSPLRDHSGQLASCNIQEGCSETYECVPVFVTGSLIHRCCPTKKYICSLPPIQGSLCGTQALTRYYFNIVTGQCTTFQYNGCDGNQNNFITYSQCNNFCMSNACPAGDSVYLDPNDQQPITCNEALQNSCPPNYHCTYNSLMNNYVCCGAGSMGVCPNGEKAYMNAYDSSARECVINVEGSCPDKYLCRFNMQKNRYYCCTSVEGKTCPIGKFLLQDIRTNLPMKCTIGGRSSQCPEGYSCQSYLDGAFQGFCCSTNTICPENSDFLIDEASQQPRICTVGDFVSCPNGYVCKSAQSSLEGFCCRGGTYALTGWQYDCGCPPGNFVYMINNEIANCDPFNPPNAPCPPGYTCQWSVENQRYQCCGSKLLPQPILKGCPYNQVAFIGIEGEPEKCVIGRSTCPFGFTCRRSYNGKDICCTFRKEEEECKEDEVYVEGLCLARSALGEVCVGNAQCTGGSICIEKICKCPENTVPRGKICQADIQRCGANQIQINDECYDLVELGAKCRFSRQCPMTSYCVSQKCQCTAGFEAKNGRCVEIKEKPVIASTSVPPTTKIPKNVISCVNPVLQPYRNVKTREVMSCSPITDRCPPGYACLLDSMRSHYICCGIPPNPTVYAVCPRSRTPYLLNGHPQICVDAKCPQGYECVYTGSTYYCCSSSVVLSPKRSMFYDGCPSGLPIMYPGTKTPVTCSGKRRCPPGCGSRTLTYRNQSRCLASQQYAAIVCSSYSLRCSRQGSIWDRRQAKIIGKELLHISILLNFHGFLALTYGEGRTKRQTGSGRVGDACAFNTDCLTGMFCNSGLCSCLTTYIAAESYCYQKIDPGQPGCVYNEQCNAVWPEAFCDTSAGVGTCRCGEKKVEKATRDGHVCLDVNDANENTLAITCPLPEGAGYTSALSDPNHPRQNDGPGPVLCNTESTVTSQTVGSDDIGDGSAACLFPSDNSYLADIYDCVEFVSVMDLTSAGYSPKANGICCPNRAFTCVQPTATGPNPTEPRWWYNSVTGMCQQFLWDPVASGSGEHSPNNFRTVEHCESYCRDTCSRGAPEYDVRGTIIEENPITGCSQTTTCGNHYECKTVGSVQWCCPSVAAICGIVGGRPTDPSIQYRLTTFHPGVQKQGTGPSTRFYYDPSQGKCSAFTYNGAGGNYNNFMSRIDCELFCSRLQCDRGNPLRIGEVTQNCQSNNDCPSSHECKADQGVCCPRMQTICTQPLRVGNCDRSVRRYWYNAQTRECQSFDYTGCQGNDNNFETLMDCQTFCRNAAPEPRCPQGQPYKDNNGKAVSCSSSRSKSTCPANYECYFDGNMFGCCPNKAFTCSLPSSSGVTCGPGVSYKYYYNSQTQECETFEFLGCDGNSNNFATRGECESFCGVGGCVNGGSPLRDNSGVLVSCTDKDDSCPSTHECQAVMVGNQPSSRCCPSRAYICGLPPQQGSSLCSGGLTVVTRYYFNIVTRKCSSFVYNGCDGNPNNFGSLNQCNNFCHAAACSAGDIVYLNPNTQQPITCNDEMQNNCYCPIGRAPYKDQISLQPVRCTMNTVANTCPDGYSCQSELNGALQGYCCSVNDICPNKEEYFIDENSAMPRACTIGQFVTCPSGYTCQAVHDGMLGYCCKGVAMTTASDGCPPGEIVYMDRNEILACDPFNPLNQACPSGFSCQWSVRTQRYQCCGADPQPPPLENDGCPSRQVAYSDPKTKQPKVCTSASFSCPVGYFCQFSTVNKQFQCCGIPSDCPNNQVAFISLSGDPQSCSMANGLPCPTGYSCVRGKSSGELCCAGKSPCPASQVLIGRDCYDRVSIASPCVDTIQCLGESICNQNLCTCPSGTRQLGDKCEKPSYLRCAKGEIKVENQCLQLIPIGRECISSQQCQGGATCQHGYCKCSKEMINQNNQCVPKSAAIGSANVEHLVSRGVAGSEVNLYRSKSTRGSVIHALTGICPYGKKHLLFKNVPRTCMRQACPRDYQCTFSKKLLITADCPLSQTLLFPASGQPVTCSTRKRCPAGYNPYKRLMAKPAKLLGGALGLRNSPCPSYLVLLELEINGRLIKRCQPSCPSLMTPINGICRYVNQLTLSLPCNIDSDCSECDIKTDGDPCNGDVKIPIFFCDSQKRNIQVDLQNFLKCNGNYFEKASCNSGQKYDFERNACINVGGKRRKRSEAGSARAGDVCSFNTDCQSGMFCGSGICTCLSDFVSIAGYCWSKVNPGESGCIEDRQCEAVWPGARCSPAGICECPDDTVPARSRDGTLCVTPGMPPACPLPESGSGLPNPATILANPSTHPLARDTYMPVLCTSTSNEVYNSNGGDGSTWCIYPDGDQDIYIADLYNCVPHPQVTSVIFRDYADSVDGICCHSRAFVCIQPLEAGNTPSVPRWWYNSVTGTCSQFLWDPSMTDNVSPNNFRTVEHCESFCRDTCRRGANQFADSKWAMIDDTRVQNCAHNPAGCAAEYQCTVIGSHQTCCPTVSHICSPYGGRVLNFKPDVNSDRGSLIAGGKPSTRYYYDADQGRCLNFLYSGLGNYNNFLTKQDCESFCSKLVCEFGNPLRIGEDWQRCTSNADCPSSHLCDQQHRVCCPTSQTICTQPKRLGDCTNSVRRYWYNAQTRQCEVFQYTGCQGNDNNFDTLLACQTKCKNVVQEPKCQQGRAYKDLNGNFVHCSGSKSNGRACPANYHCFFDGTSYGCCPTKGNYSVITYTILAYSCSLNADKGVQCGSGRSYRYYFNSNKQACESFQYEGCDGNSNNFQTAEECQDYCGIGGCPNGGQPLRDVASNQLMQCSEAAKCPHTHDCVTVAVNGNSAQRCCPSKMFICSQPPQQGNHCSKMAITRYYFNIVTKECAKFSYNGCNGNLNNFVSLEQCNNFCASAGCAAGETTYKDVNSKKVVECNNLLVNSCPPDYTCRYDALGARHVCCGSTHMDVCPVGEKAFMNPLDESVRECAINVPGSCPADFLCRFSPAKNRYFCCASKNGNVCPDGKALYRGSKLLLPIRCTMHSPINICTEGFSCQSRTKDVLQGYCCSTQNVCKNDAEFLIDEKTKMPRICTPGAFIACPAGYRCHKSSASSQHGFCCKGDINAPIEGCPPGEYAYAIKGVIEHCDPFNTENKGCPSGYSCQFSIAFQRYQCCGKEPIEEEEISEQEFGCPPSQVALLNPVTRSVIPCTSSASSCPLGYFCQFSERNRQFQCCAHKSGCPGESVAFVDMTGLPKECSPHVSYCPTGYSCQRTKTSKYQCCTVRNTSREIDFLTSIAASLALSKKSSKNSRNGYSRDMRCLPSQVLVNGECRERGAIGSPCLVSNQCLYGSHCVDLFCVCPKGTKEIDEVCIRIGEMDEENESEEVDGCEENEVMVDGKCEKVVQIGEICAENAQCTNGSKCVGNICKCPPNTAGYKKRCLGRLLTKKEGEFMFYYRQWSKCVLFSHLYPSLHQQYCHPTSSSSSSLSPASSTQTSPFIIFGFVSANLCGAEKSRTPYLTKGSLAVICTAAKCPGNSKCLFSKIAKDYICCVTKQSKQKNTKQMSTAATATASESTMMMSTSITARCPGGHTPLMFPATKQPLQCKEPKLQCPKNYTCINRVCCPESLRYHKKDAALKCPRHLVKVFFTRNGRRFSRCGKYKIKFSAIKITHKIQRFTQKSVKGICRPVINLSTRQFDDPNISSTFQTVKKRATTTATTTRDETVGSVGGCPTSLLTFFATKIANLLHIGWSVGSSISTDSSLSSSARQMLVVAVCLLIAGSAFSQQRFCKIGQPCGDCTVPTVGQKCHKETAEESFHCDKKTNKTVVDENVYLVCDLRKKELVRKVCRANEKYMNGICTKDTVRYKRQGVAGSGRVGDFCSFNTDCLTGMFCSTGTCTCLSNFVAIQGYCYLKKNPGESGCQYAEQCSAVWPESRCEKSRCECPEDVNGIPYIQSKTRDGVICILQHGEDADPVPKCPLPEYDDDLLTMPVSQLRNPAMTDPDDADIRMGDHINPLQFCTSTSTDYTTFVPNGGGACVYADPQSLATGIYIADIYDCVTASSMSGVKAAMEGVYDVHPAADGICCPNRAFTCIQPKREADTGAAAPAGVRPRWWYNAVTGTCEQFMWDPWDETEMQSPNNFKTREHCESYCRDTCKRGSPQYLAGSTLNDDEPVSNCQTASSCLSNYECNTVGSMQLCCPTVSSICSNTGGRPIDPLRTTNFDPGYTIKRSFTLTYATSSRYYYDAEQGRCIPFTYNGAIGNYNNFKSSSECELFCAKLQCNYGTPLKIGANNQRCSSNAECPSTHECQSDHNVCCPRPQAICSQPLRLGDCKQSVRRYWYNAVTRACEIFDYTGCQGNDNNFETLLECQNTCENIIPEPQCPQGDAYKDYQGNYYVCSNSGAGNVCPVNYECYFDGYVWGCCPTKAYTCTLSSNKGVTCGSGSSYRYYYNSQTQECESFQYNGCDGNSNNFATREDCESYCGVGGCPNGGTPERNEFGQLMVCSSTASCPTTHECTSVNSGSSVVNRCCPTRAFICSLPPQQGSSCSSSAAARYYFNIVTKECTQFTYNGCSGNLNNFATIEQCNNFCLSAACTPGDVAYVNPNTRMPYECNAGLSNSCPTNFECTYDQLSGNSVCCGATSMDVCPDGEKAYVNAVDMSVRECLINVEGSCPSNYLCRFHAAKNRYYCCASITGELCPSGKALYKEPSSKSPIRCTISSNSHQCPLGFSCQSDVPGAFQGYCCSTSYLCPNKAEFYIEESNQMPRSCTLGAFITCPTGYTCQSTQTDFTTGYCCKGEVTSIADGCPPNEYVYMKDNQIAPCDPFNPPNAPCPPGYSCQWSLSNQRYQCCGSAPVSVPKSSAFVSLGCPNNQVAYREPMTRGPRICTAAAQNCPIGYFCQFSTVNNQFQCCGIDGGCPNEQVAFIGVSGEPQTCSMGRSTCPSGYSCQRTQTGGYICCTLGKEANAINCTENEVLVDGVCLEKVEIGEGCSSQIQCMGGAVCIDSICTCPPGTTSVDGVCKQGCLPNQINVNGVCLDKVGPGELCELTEQCQGGSSCEDGVCECPTGQKVINGKCVGITGRPTTTCPIPGQVPYVERGTQKVRFCSTKRNVCPKGYSCQFSQTAQQNICCGRPGGSNPVSSPQSTLTSSTKGRTDVCEKGQAYLVNGVPQQCTTTPCPKGYECTFSKRAKNYYCCNKKLSANGCPSGTALLFPSTGTPVQCSSKGPNSCPLGYSFITSYCSSVLPSNNQKKIPAPCPSYQVQVQRIVDGRIVTRCESSCPSHQIAVRGVCKDIIV</sequence>
<feature type="domain" description="BPTI/Kunitz inhibitor" evidence="3">
    <location>
        <begin position="3202"/>
        <end position="3249"/>
    </location>
</feature>
<feature type="domain" description="BPTI/Kunitz inhibitor" evidence="3">
    <location>
        <begin position="2046"/>
        <end position="2098"/>
    </location>
</feature>
<dbReference type="SUPFAM" id="SSF57362">
    <property type="entry name" value="BPTI-like"/>
    <property type="match status" value="20"/>
</dbReference>
<name>A0A158Q9M0_ENTVE</name>
<dbReference type="CDD" id="cd22593">
    <property type="entry name" value="Kunitz_conkunitzin"/>
    <property type="match status" value="3"/>
</dbReference>
<dbReference type="Pfam" id="PF01683">
    <property type="entry name" value="EB"/>
    <property type="match status" value="10"/>
</dbReference>
<feature type="domain" description="BPTI/Kunitz inhibitor" evidence="3">
    <location>
        <begin position="3415"/>
        <end position="3467"/>
    </location>
</feature>
<feature type="signal peptide" evidence="2">
    <location>
        <begin position="1"/>
        <end position="29"/>
    </location>
</feature>
<feature type="domain" description="BPTI/Kunitz inhibitor" evidence="3">
    <location>
        <begin position="3523"/>
        <end position="3575"/>
    </location>
</feature>
<dbReference type="Proteomes" id="UP000274131">
    <property type="component" value="Unassembled WGS sequence"/>
</dbReference>
<feature type="region of interest" description="Disordered" evidence="1">
    <location>
        <begin position="1630"/>
        <end position="1651"/>
    </location>
</feature>
<dbReference type="SMART" id="SM00289">
    <property type="entry name" value="WR1"/>
    <property type="match status" value="58"/>
</dbReference>
<feature type="domain" description="BPTI/Kunitz inhibitor" evidence="3">
    <location>
        <begin position="5200"/>
        <end position="5252"/>
    </location>
</feature>
<feature type="domain" description="BPTI/Kunitz inhibitor" evidence="3">
    <location>
        <begin position="488"/>
        <end position="524"/>
    </location>
</feature>
<feature type="domain" description="BPTI/Kunitz inhibitor" evidence="3">
    <location>
        <begin position="783"/>
        <end position="835"/>
    </location>
</feature>
<accession>A0A158Q9M0</accession>
<dbReference type="InterPro" id="IPR020901">
    <property type="entry name" value="Prtase_inh_Kunz-CS"/>
</dbReference>
<evidence type="ECO:0000259" key="3">
    <source>
        <dbReference type="PROSITE" id="PS50279"/>
    </source>
</evidence>
<keyword evidence="2" id="KW-0732">Signal</keyword>
<dbReference type="STRING" id="51028.A0A158Q9M0"/>
<feature type="domain" description="BPTI/Kunitz inhibitor" evidence="3">
    <location>
        <begin position="3296"/>
        <end position="3346"/>
    </location>
</feature>
<dbReference type="PANTHER" id="PTHR46339">
    <property type="entry name" value="PROTEIN CBG15282-RELATED"/>
    <property type="match status" value="1"/>
</dbReference>
<dbReference type="PANTHER" id="PTHR46339:SF7">
    <property type="entry name" value="BPTI_KUNITZ INHIBITOR DOMAIN-CONTAINING PROTEIN"/>
    <property type="match status" value="1"/>
</dbReference>
<feature type="domain" description="BPTI/Kunitz inhibitor" evidence="3">
    <location>
        <begin position="4755"/>
        <end position="4814"/>
    </location>
</feature>
<gene>
    <name evidence="4" type="ORF">EVEC_LOCUS2175</name>
</gene>
<dbReference type="PRINTS" id="PR00759">
    <property type="entry name" value="BASICPTASE"/>
</dbReference>
<reference evidence="6" key="1">
    <citation type="submission" date="2016-04" db="UniProtKB">
        <authorList>
            <consortium name="WormBaseParasite"/>
        </authorList>
    </citation>
    <scope>IDENTIFICATION</scope>
</reference>
<feature type="domain" description="BPTI/Kunitz inhibitor" evidence="3">
    <location>
        <begin position="5093"/>
        <end position="5145"/>
    </location>
</feature>
<protein>
    <submittedName>
        <fullName evidence="6">BPTI/Kunitz inhibitor domain-containing protein</fullName>
    </submittedName>
</protein>
<dbReference type="Pfam" id="PF00014">
    <property type="entry name" value="Kunitz_BPTI"/>
    <property type="match status" value="20"/>
</dbReference>
<evidence type="ECO:0000313" key="6">
    <source>
        <dbReference type="WBParaSite" id="EVEC_0000246701-mRNA-1"/>
    </source>
</evidence>
<feature type="domain" description="BPTI/Kunitz inhibitor" evidence="3">
    <location>
        <begin position="1846"/>
        <end position="1892"/>
    </location>
</feature>
<dbReference type="OrthoDB" id="4473401at2759"/>
<dbReference type="InterPro" id="IPR036880">
    <property type="entry name" value="Kunitz_BPTI_sf"/>
</dbReference>
<proteinExistence type="predicted"/>
<feature type="domain" description="BPTI/Kunitz inhibitor" evidence="3">
    <location>
        <begin position="1939"/>
        <end position="1989"/>
    </location>
</feature>
<dbReference type="Gene3D" id="4.10.410.10">
    <property type="entry name" value="Pancreatic trypsin inhibitor Kunitz domain"/>
    <property type="match status" value="20"/>
</dbReference>
<feature type="domain" description="BPTI/Kunitz inhibitor" evidence="3">
    <location>
        <begin position="676"/>
        <end position="728"/>
    </location>
</feature>
<feature type="domain" description="BPTI/Kunitz inhibitor" evidence="3">
    <location>
        <begin position="2154"/>
        <end position="2209"/>
    </location>
</feature>
<keyword evidence="5" id="KW-1185">Reference proteome</keyword>
<dbReference type="GO" id="GO:0004867">
    <property type="term" value="F:serine-type endopeptidase inhibitor activity"/>
    <property type="evidence" value="ECO:0007669"/>
    <property type="project" value="InterPro"/>
</dbReference>
<dbReference type="Pfam" id="PF14625">
    <property type="entry name" value="Lustrin_cystein"/>
    <property type="match status" value="43"/>
</dbReference>
<dbReference type="PROSITE" id="PS50279">
    <property type="entry name" value="BPTI_KUNITZ_2"/>
    <property type="match status" value="20"/>
</dbReference>
<evidence type="ECO:0000313" key="4">
    <source>
        <dbReference type="EMBL" id="VDD87032.1"/>
    </source>
</evidence>
<feature type="domain" description="BPTI/Kunitz inhibitor" evidence="3">
    <location>
        <begin position="349"/>
        <end position="403"/>
    </location>
</feature>
<dbReference type="InterPro" id="IPR000742">
    <property type="entry name" value="EGF"/>
</dbReference>
<dbReference type="PROSITE" id="PS00280">
    <property type="entry name" value="BPTI_KUNITZ_1"/>
    <property type="match status" value="12"/>
</dbReference>
<feature type="domain" description="BPTI/Kunitz inhibitor" evidence="3">
    <location>
        <begin position="1715"/>
        <end position="1769"/>
    </location>
</feature>
<evidence type="ECO:0000313" key="5">
    <source>
        <dbReference type="Proteomes" id="UP000274131"/>
    </source>
</evidence>
<dbReference type="SMART" id="SM00131">
    <property type="entry name" value="KU"/>
    <property type="match status" value="20"/>
</dbReference>
<dbReference type="WBParaSite" id="EVEC_0000246701-mRNA-1">
    <property type="protein sequence ID" value="EVEC_0000246701-mRNA-1"/>
    <property type="gene ID" value="EVEC_0000246701"/>
</dbReference>
<dbReference type="EMBL" id="UXUI01007332">
    <property type="protein sequence ID" value="VDD87032.1"/>
    <property type="molecule type" value="Genomic_DNA"/>
</dbReference>
<evidence type="ECO:0000256" key="1">
    <source>
        <dbReference type="SAM" id="MobiDB-lite"/>
    </source>
</evidence>
<reference evidence="4 5" key="2">
    <citation type="submission" date="2018-10" db="EMBL/GenBank/DDBJ databases">
        <authorList>
            <consortium name="Pathogen Informatics"/>
        </authorList>
    </citation>
    <scope>NUCLEOTIDE SEQUENCE [LARGE SCALE GENOMIC DNA]</scope>
</reference>
<feature type="domain" description="BPTI/Kunitz inhibitor" evidence="3">
    <location>
        <begin position="4904"/>
        <end position="4939"/>
    </location>
</feature>
<dbReference type="InterPro" id="IPR053014">
    <property type="entry name" value="Cuticle_assoc_divergent"/>
</dbReference>
<organism evidence="6">
    <name type="scientific">Enterobius vermicularis</name>
    <name type="common">Human pinworm</name>
    <dbReference type="NCBI Taxonomy" id="51028"/>
    <lineage>
        <taxon>Eukaryota</taxon>
        <taxon>Metazoa</taxon>
        <taxon>Ecdysozoa</taxon>
        <taxon>Nematoda</taxon>
        <taxon>Chromadorea</taxon>
        <taxon>Rhabditida</taxon>
        <taxon>Spirurina</taxon>
        <taxon>Oxyuridomorpha</taxon>
        <taxon>Oxyuroidea</taxon>
        <taxon>Oxyuridae</taxon>
        <taxon>Enterobius</taxon>
    </lineage>
</organism>
<dbReference type="SMART" id="SM00181">
    <property type="entry name" value="EGF"/>
    <property type="match status" value="10"/>
</dbReference>